<proteinExistence type="predicted"/>
<evidence type="ECO:0000313" key="2">
    <source>
        <dbReference type="EMBL" id="GAW84600.1"/>
    </source>
</evidence>
<dbReference type="GeneID" id="39745408"/>
<name>A0A1Y1JQU3_PLAGO</name>
<organism evidence="2 3">
    <name type="scientific">Plasmodium gonderi</name>
    <dbReference type="NCBI Taxonomy" id="77519"/>
    <lineage>
        <taxon>Eukaryota</taxon>
        <taxon>Sar</taxon>
        <taxon>Alveolata</taxon>
        <taxon>Apicomplexa</taxon>
        <taxon>Aconoidasida</taxon>
        <taxon>Haemosporida</taxon>
        <taxon>Plasmodiidae</taxon>
        <taxon>Plasmodium</taxon>
        <taxon>Plasmodium (Plasmodium)</taxon>
    </lineage>
</organism>
<keyword evidence="1" id="KW-0472">Membrane</keyword>
<reference evidence="3" key="1">
    <citation type="submission" date="2017-04" db="EMBL/GenBank/DDBJ databases">
        <title>Plasmodium gonderi genome.</title>
        <authorList>
            <person name="Arisue N."/>
            <person name="Honma H."/>
            <person name="Kawai S."/>
            <person name="Tougan T."/>
            <person name="Tanabe K."/>
            <person name="Horii T."/>
        </authorList>
    </citation>
    <scope>NUCLEOTIDE SEQUENCE [LARGE SCALE GENOMIC DNA]</scope>
    <source>
        <strain evidence="3">ATCC 30045</strain>
    </source>
</reference>
<dbReference type="Proteomes" id="UP000195521">
    <property type="component" value="Unassembled WGS sequence"/>
</dbReference>
<keyword evidence="1" id="KW-0812">Transmembrane</keyword>
<accession>A0A1Y1JQU3</accession>
<evidence type="ECO:0000256" key="1">
    <source>
        <dbReference type="SAM" id="Phobius"/>
    </source>
</evidence>
<dbReference type="EMBL" id="BDQF01000496">
    <property type="protein sequence ID" value="GAW84600.1"/>
    <property type="molecule type" value="Genomic_DNA"/>
</dbReference>
<sequence length="293" mass="34047">MDNAPQTKDTFDFTNIFPQCQDGFQWINFTPHGELPDKLTSLCSDFNLNYRTSHSPHPFVTDCRLVTYYLKHIQNKEKNIILNACCKYFFYKLKNLLKKFPSTCQDTKSCYEAIKSLSCQKKFNEQISPLFSLCDSKVSDSVEKIFHIFERIDYTYDNLSLLISNKRNPVDSKFKNFKSGMNYLEGFHNMYNDSFKELLINFNNYYLEYVKKLNQNDSSVKAFMSYRSNDGDITGVLKVLDKKPQMHAITGTDTAIDTSTVSITNNGAQRSTGICFLFFTILIIMFILYKVKN</sequence>
<dbReference type="RefSeq" id="XP_028547189.1">
    <property type="nucleotide sequence ID" value="XM_028691388.1"/>
</dbReference>
<gene>
    <name evidence="2" type="ORF">PGO_003920</name>
</gene>
<feature type="transmembrane region" description="Helical" evidence="1">
    <location>
        <begin position="271"/>
        <end position="289"/>
    </location>
</feature>
<comment type="caution">
    <text evidence="2">The sequence shown here is derived from an EMBL/GenBank/DDBJ whole genome shotgun (WGS) entry which is preliminary data.</text>
</comment>
<dbReference type="AlphaFoldDB" id="A0A1Y1JQU3"/>
<evidence type="ECO:0000313" key="3">
    <source>
        <dbReference type="Proteomes" id="UP000195521"/>
    </source>
</evidence>
<keyword evidence="1" id="KW-1133">Transmembrane helix</keyword>
<feature type="non-terminal residue" evidence="2">
    <location>
        <position position="293"/>
    </location>
</feature>
<protein>
    <submittedName>
        <fullName evidence="2">Variable surface protein</fullName>
    </submittedName>
</protein>
<keyword evidence="3" id="KW-1185">Reference proteome</keyword>